<dbReference type="Gene3D" id="3.10.20.30">
    <property type="match status" value="1"/>
</dbReference>
<evidence type="ECO:0000313" key="1">
    <source>
        <dbReference type="EMBL" id="MFC5176165.1"/>
    </source>
</evidence>
<protein>
    <submittedName>
        <fullName evidence="1">MoaD/ThiS family protein</fullName>
    </submittedName>
</protein>
<dbReference type="InterPro" id="IPR016155">
    <property type="entry name" value="Mopterin_synth/thiamin_S_b"/>
</dbReference>
<name>A0ABW0BG35_9ACTN</name>
<comment type="caution">
    <text evidence="1">The sequence shown here is derived from an EMBL/GenBank/DDBJ whole genome shotgun (WGS) entry which is preliminary data.</text>
</comment>
<keyword evidence="2" id="KW-1185">Reference proteome</keyword>
<evidence type="ECO:0000313" key="2">
    <source>
        <dbReference type="Proteomes" id="UP001596087"/>
    </source>
</evidence>
<proteinExistence type="predicted"/>
<gene>
    <name evidence="1" type="ORF">ACFPGP_05735</name>
</gene>
<sequence length="83" mass="8675">MADSIVQVRYFAAARAAAGVASEHLAAADLSTLLEVVAVRHGEPMNAILGVSSLLLDGQVCHDRTRQLHDVAQIDVLPPFAGG</sequence>
<dbReference type="SUPFAM" id="SSF54285">
    <property type="entry name" value="MoaD/ThiS"/>
    <property type="match status" value="1"/>
</dbReference>
<dbReference type="InterPro" id="IPR003749">
    <property type="entry name" value="ThiS/MoaD-like"/>
</dbReference>
<dbReference type="Proteomes" id="UP001596087">
    <property type="component" value="Unassembled WGS sequence"/>
</dbReference>
<organism evidence="1 2">
    <name type="scientific">Nocardioides taihuensis</name>
    <dbReference type="NCBI Taxonomy" id="1835606"/>
    <lineage>
        <taxon>Bacteria</taxon>
        <taxon>Bacillati</taxon>
        <taxon>Actinomycetota</taxon>
        <taxon>Actinomycetes</taxon>
        <taxon>Propionibacteriales</taxon>
        <taxon>Nocardioidaceae</taxon>
        <taxon>Nocardioides</taxon>
    </lineage>
</organism>
<reference evidence="2" key="1">
    <citation type="journal article" date="2019" name="Int. J. Syst. Evol. Microbiol.">
        <title>The Global Catalogue of Microorganisms (GCM) 10K type strain sequencing project: providing services to taxonomists for standard genome sequencing and annotation.</title>
        <authorList>
            <consortium name="The Broad Institute Genomics Platform"/>
            <consortium name="The Broad Institute Genome Sequencing Center for Infectious Disease"/>
            <person name="Wu L."/>
            <person name="Ma J."/>
        </authorList>
    </citation>
    <scope>NUCLEOTIDE SEQUENCE [LARGE SCALE GENOMIC DNA]</scope>
    <source>
        <strain evidence="2">DFY41</strain>
    </source>
</reference>
<dbReference type="RefSeq" id="WP_378588127.1">
    <property type="nucleotide sequence ID" value="NZ_JBHSKD010000005.1"/>
</dbReference>
<dbReference type="Pfam" id="PF02597">
    <property type="entry name" value="ThiS"/>
    <property type="match status" value="1"/>
</dbReference>
<dbReference type="InterPro" id="IPR012675">
    <property type="entry name" value="Beta-grasp_dom_sf"/>
</dbReference>
<accession>A0ABW0BG35</accession>
<dbReference type="EMBL" id="JBHSKD010000005">
    <property type="protein sequence ID" value="MFC5176165.1"/>
    <property type="molecule type" value="Genomic_DNA"/>
</dbReference>